<proteinExistence type="inferred from homology"/>
<dbReference type="InterPro" id="IPR029068">
    <property type="entry name" value="Glyas_Bleomycin-R_OHBP_Dase"/>
</dbReference>
<protein>
    <recommendedName>
        <fullName evidence="2">Bleomycin resistance protein</fullName>
    </recommendedName>
</protein>
<comment type="similarity">
    <text evidence="1">Belongs to the bleomycin resistance protein family.</text>
</comment>
<dbReference type="GO" id="GO:0046677">
    <property type="term" value="P:response to antibiotic"/>
    <property type="evidence" value="ECO:0007669"/>
    <property type="project" value="UniProtKB-KW"/>
</dbReference>
<dbReference type="SUPFAM" id="SSF54593">
    <property type="entry name" value="Glyoxalase/Bleomycin resistance protein/Dihydroxybiphenyl dioxygenase"/>
    <property type="match status" value="1"/>
</dbReference>
<dbReference type="Gene3D" id="3.10.180.10">
    <property type="entry name" value="2,3-Dihydroxybiphenyl 1,2-Dioxygenase, domain 1"/>
    <property type="match status" value="1"/>
</dbReference>
<feature type="domain" description="VOC" evidence="4">
    <location>
        <begin position="2"/>
        <end position="119"/>
    </location>
</feature>
<dbReference type="CDD" id="cd08349">
    <property type="entry name" value="BLMA_like"/>
    <property type="match status" value="1"/>
</dbReference>
<evidence type="ECO:0000313" key="6">
    <source>
        <dbReference type="Proteomes" id="UP000253782"/>
    </source>
</evidence>
<organism evidence="5 6">
    <name type="scientific">Dyella tabacisoli</name>
    <dbReference type="NCBI Taxonomy" id="2282381"/>
    <lineage>
        <taxon>Bacteria</taxon>
        <taxon>Pseudomonadati</taxon>
        <taxon>Pseudomonadota</taxon>
        <taxon>Gammaproteobacteria</taxon>
        <taxon>Lysobacterales</taxon>
        <taxon>Rhodanobacteraceae</taxon>
        <taxon>Dyella</taxon>
    </lineage>
</organism>
<comment type="caution">
    <text evidence="5">The sequence shown here is derived from an EMBL/GenBank/DDBJ whole genome shotgun (WGS) entry which is preliminary data.</text>
</comment>
<dbReference type="InterPro" id="IPR037523">
    <property type="entry name" value="VOC_core"/>
</dbReference>
<dbReference type="RefSeq" id="WP_114847361.1">
    <property type="nucleotide sequence ID" value="NZ_JBHSPE010000001.1"/>
</dbReference>
<evidence type="ECO:0000259" key="4">
    <source>
        <dbReference type="PROSITE" id="PS51819"/>
    </source>
</evidence>
<evidence type="ECO:0000256" key="3">
    <source>
        <dbReference type="ARBA" id="ARBA00023251"/>
    </source>
</evidence>
<dbReference type="AlphaFoldDB" id="A0A369UGX2"/>
<accession>A0A369UGX2</accession>
<keyword evidence="3" id="KW-0046">Antibiotic resistance</keyword>
<keyword evidence="6" id="KW-1185">Reference proteome</keyword>
<sequence length="124" mass="14053">MSLGTVTPILRMFDVDKTKDFYVGFLGFNVDWEHRFEEGLPLYMQVSKDGCVLHLSEHHGDGSPGSAIRIATTDIDEFHQRLLASGYRYSRPGVMDTAWKTREMTIHDPASNRLTFSTAVDVDQ</sequence>
<dbReference type="EMBL" id="QQAH01000024">
    <property type="protein sequence ID" value="RDD79811.1"/>
    <property type="molecule type" value="Genomic_DNA"/>
</dbReference>
<evidence type="ECO:0000313" key="5">
    <source>
        <dbReference type="EMBL" id="RDD79811.1"/>
    </source>
</evidence>
<dbReference type="PROSITE" id="PS51819">
    <property type="entry name" value="VOC"/>
    <property type="match status" value="1"/>
</dbReference>
<dbReference type="OrthoDB" id="9794917at2"/>
<name>A0A369UGX2_9GAMM</name>
<evidence type="ECO:0000256" key="1">
    <source>
        <dbReference type="ARBA" id="ARBA00011051"/>
    </source>
</evidence>
<dbReference type="Proteomes" id="UP000253782">
    <property type="component" value="Unassembled WGS sequence"/>
</dbReference>
<dbReference type="InterPro" id="IPR000335">
    <property type="entry name" value="Bleomycin-R"/>
</dbReference>
<reference evidence="5 6" key="1">
    <citation type="submission" date="2018-07" db="EMBL/GenBank/DDBJ databases">
        <title>Dyella tabacisoli L4-6T, whole genome shotgun sequence.</title>
        <authorList>
            <person name="Zhou X.-K."/>
            <person name="Li W.-J."/>
            <person name="Duan Y.-Q."/>
        </authorList>
    </citation>
    <scope>NUCLEOTIDE SEQUENCE [LARGE SCALE GENOMIC DNA]</scope>
    <source>
        <strain evidence="5 6">L4-6</strain>
    </source>
</reference>
<dbReference type="Pfam" id="PF19581">
    <property type="entry name" value="Glyoxalase_7"/>
    <property type="match status" value="1"/>
</dbReference>
<evidence type="ECO:0000256" key="2">
    <source>
        <dbReference type="ARBA" id="ARBA00021572"/>
    </source>
</evidence>
<gene>
    <name evidence="5" type="ORF">DVJ77_20310</name>
</gene>